<protein>
    <submittedName>
        <fullName evidence="1">Uncharacterized protein</fullName>
    </submittedName>
</protein>
<name>A0ABN2HXB0_9ACTN</name>
<reference evidence="1 2" key="1">
    <citation type="journal article" date="2019" name="Int. J. Syst. Evol. Microbiol.">
        <title>The Global Catalogue of Microorganisms (GCM) 10K type strain sequencing project: providing services to taxonomists for standard genome sequencing and annotation.</title>
        <authorList>
            <consortium name="The Broad Institute Genomics Platform"/>
            <consortium name="The Broad Institute Genome Sequencing Center for Infectious Disease"/>
            <person name="Wu L."/>
            <person name="Ma J."/>
        </authorList>
    </citation>
    <scope>NUCLEOTIDE SEQUENCE [LARGE SCALE GENOMIC DNA]</scope>
    <source>
        <strain evidence="1 2">JCM 16001</strain>
    </source>
</reference>
<dbReference type="EMBL" id="BAAAQF010000034">
    <property type="protein sequence ID" value="GAA1695096.1"/>
    <property type="molecule type" value="Genomic_DNA"/>
</dbReference>
<accession>A0ABN2HXB0</accession>
<organism evidence="1 2">
    <name type="scientific">Glycomyces endophyticus</name>
    <dbReference type="NCBI Taxonomy" id="480996"/>
    <lineage>
        <taxon>Bacteria</taxon>
        <taxon>Bacillati</taxon>
        <taxon>Actinomycetota</taxon>
        <taxon>Actinomycetes</taxon>
        <taxon>Glycomycetales</taxon>
        <taxon>Glycomycetaceae</taxon>
        <taxon>Glycomyces</taxon>
    </lineage>
</organism>
<proteinExistence type="predicted"/>
<dbReference type="RefSeq" id="WP_344492558.1">
    <property type="nucleotide sequence ID" value="NZ_BAAAQF010000034.1"/>
</dbReference>
<keyword evidence="2" id="KW-1185">Reference proteome</keyword>
<evidence type="ECO:0000313" key="2">
    <source>
        <dbReference type="Proteomes" id="UP001499851"/>
    </source>
</evidence>
<sequence length="156" mass="17445">MKPSYDPVGSAVPEATLDIDDDQEYWLGSERFTGFLGETLPSGNYEFASYREGVLDGPSGELSPDGDLILEEWYRRNFLHGITRTFRHDGTLATAVGYEYAYKLWTVRFDFDGRTVLSTEGAALSEPMRQTLEVLRARVAIGPVLGPEHAADLNRH</sequence>
<gene>
    <name evidence="1" type="ORF">GCM10009830_48670</name>
</gene>
<dbReference type="Proteomes" id="UP001499851">
    <property type="component" value="Unassembled WGS sequence"/>
</dbReference>
<dbReference type="SUPFAM" id="SSF82185">
    <property type="entry name" value="Histone H3 K4-specific methyltransferase SET7/9 N-terminal domain"/>
    <property type="match status" value="1"/>
</dbReference>
<evidence type="ECO:0000313" key="1">
    <source>
        <dbReference type="EMBL" id="GAA1695096.1"/>
    </source>
</evidence>
<comment type="caution">
    <text evidence="1">The sequence shown here is derived from an EMBL/GenBank/DDBJ whole genome shotgun (WGS) entry which is preliminary data.</text>
</comment>